<comment type="caution">
    <text evidence="5">The sequence shown here is derived from an EMBL/GenBank/DDBJ whole genome shotgun (WGS) entry which is preliminary data.</text>
</comment>
<evidence type="ECO:0000256" key="3">
    <source>
        <dbReference type="ARBA" id="ARBA00022837"/>
    </source>
</evidence>
<dbReference type="SUPFAM" id="SSF47473">
    <property type="entry name" value="EF-hand"/>
    <property type="match status" value="1"/>
</dbReference>
<reference evidence="5" key="1">
    <citation type="submission" date="2021-02" db="EMBL/GenBank/DDBJ databases">
        <authorList>
            <person name="Nowell W R."/>
        </authorList>
    </citation>
    <scope>NUCLEOTIDE SEQUENCE</scope>
</reference>
<dbReference type="SMART" id="SM00054">
    <property type="entry name" value="EFh"/>
    <property type="match status" value="2"/>
</dbReference>
<dbReference type="Gene3D" id="1.10.238.10">
    <property type="entry name" value="EF-hand"/>
    <property type="match status" value="1"/>
</dbReference>
<dbReference type="PANTHER" id="PTHR45942">
    <property type="entry name" value="PROTEIN PHOSPATASE 3 REGULATORY SUBUNIT B ALPHA ISOFORM TYPE 1"/>
    <property type="match status" value="1"/>
</dbReference>
<keyword evidence="1" id="KW-0479">Metal-binding</keyword>
<dbReference type="InterPro" id="IPR018247">
    <property type="entry name" value="EF_Hand_1_Ca_BS"/>
</dbReference>
<dbReference type="PROSITE" id="PS00018">
    <property type="entry name" value="EF_HAND_1"/>
    <property type="match status" value="2"/>
</dbReference>
<organism evidence="5 6">
    <name type="scientific">Adineta ricciae</name>
    <name type="common">Rotifer</name>
    <dbReference type="NCBI Taxonomy" id="249248"/>
    <lineage>
        <taxon>Eukaryota</taxon>
        <taxon>Metazoa</taxon>
        <taxon>Spiralia</taxon>
        <taxon>Gnathifera</taxon>
        <taxon>Rotifera</taxon>
        <taxon>Eurotatoria</taxon>
        <taxon>Bdelloidea</taxon>
        <taxon>Adinetida</taxon>
        <taxon>Adinetidae</taxon>
        <taxon>Adineta</taxon>
    </lineage>
</organism>
<dbReference type="EMBL" id="CAJNOR010002194">
    <property type="protein sequence ID" value="CAF1261076.1"/>
    <property type="molecule type" value="Genomic_DNA"/>
</dbReference>
<dbReference type="AlphaFoldDB" id="A0A815AWG8"/>
<gene>
    <name evidence="5" type="ORF">XAT740_LOCUS26781</name>
</gene>
<dbReference type="PRINTS" id="PR00450">
    <property type="entry name" value="RECOVERIN"/>
</dbReference>
<dbReference type="Pfam" id="PF00036">
    <property type="entry name" value="EF-hand_1"/>
    <property type="match status" value="1"/>
</dbReference>
<dbReference type="GO" id="GO:0005509">
    <property type="term" value="F:calcium ion binding"/>
    <property type="evidence" value="ECO:0007669"/>
    <property type="project" value="InterPro"/>
</dbReference>
<keyword evidence="6" id="KW-1185">Reference proteome</keyword>
<evidence type="ECO:0000313" key="5">
    <source>
        <dbReference type="EMBL" id="CAF1261076.1"/>
    </source>
</evidence>
<evidence type="ECO:0000256" key="1">
    <source>
        <dbReference type="ARBA" id="ARBA00022723"/>
    </source>
</evidence>
<proteinExistence type="predicted"/>
<name>A0A815AWG8_ADIRI</name>
<keyword evidence="3" id="KW-0106">Calcium</keyword>
<dbReference type="InterPro" id="IPR011992">
    <property type="entry name" value="EF-hand-dom_pair"/>
</dbReference>
<accession>A0A815AWG8</accession>
<dbReference type="Pfam" id="PF13202">
    <property type="entry name" value="EF-hand_5"/>
    <property type="match status" value="1"/>
</dbReference>
<protein>
    <recommendedName>
        <fullName evidence="4">EF-hand domain-containing protein</fullName>
    </recommendedName>
</protein>
<feature type="domain" description="EF-hand" evidence="4">
    <location>
        <begin position="171"/>
        <end position="206"/>
    </location>
</feature>
<keyword evidence="2" id="KW-0677">Repeat</keyword>
<evidence type="ECO:0000259" key="4">
    <source>
        <dbReference type="PROSITE" id="PS50222"/>
    </source>
</evidence>
<feature type="non-terminal residue" evidence="5">
    <location>
        <position position="1"/>
    </location>
</feature>
<feature type="domain" description="EF-hand" evidence="4">
    <location>
        <begin position="83"/>
        <end position="118"/>
    </location>
</feature>
<evidence type="ECO:0000256" key="2">
    <source>
        <dbReference type="ARBA" id="ARBA00022737"/>
    </source>
</evidence>
<sequence>AREHISIRIIENLFSMGTLCSSFKTAEHTSPIDLSQRQLTKLNELTNIPENDILIYYRQFMTISPNGRMTQAQFDDQLKMLRASTDRSQAIFRMIDKDNSGQISFQEYLQSIATFSQQSQPEQQLGTVFDTYQALSRQSLKPTSDELQIEGMTRNDIEHMLKRMHPRISQAEIDNLCNRYMDNDQNKNGYISKQEFIAACMKNAKLMEQLGHQDAVAKIETSEK</sequence>
<dbReference type="Proteomes" id="UP000663828">
    <property type="component" value="Unassembled WGS sequence"/>
</dbReference>
<evidence type="ECO:0000313" key="6">
    <source>
        <dbReference type="Proteomes" id="UP000663828"/>
    </source>
</evidence>
<dbReference type="InterPro" id="IPR002048">
    <property type="entry name" value="EF_hand_dom"/>
</dbReference>
<dbReference type="PROSITE" id="PS50222">
    <property type="entry name" value="EF_HAND_2"/>
    <property type="match status" value="2"/>
</dbReference>